<accession>A0AAD9G863</accession>
<feature type="transmembrane region" description="Helical" evidence="14">
    <location>
        <begin position="422"/>
        <end position="441"/>
    </location>
</feature>
<evidence type="ECO:0000256" key="12">
    <source>
        <dbReference type="ARBA" id="ARBA00023136"/>
    </source>
</evidence>
<feature type="transmembrane region" description="Helical" evidence="14">
    <location>
        <begin position="447"/>
        <end position="467"/>
    </location>
</feature>
<comment type="similarity">
    <text evidence="3">Belongs to the SWEET sugar transporter family.</text>
</comment>
<keyword evidence="16" id="KW-1185">Reference proteome</keyword>
<dbReference type="Gene3D" id="1.20.1280.290">
    <property type="match status" value="4"/>
</dbReference>
<dbReference type="Proteomes" id="UP001259832">
    <property type="component" value="Unassembled WGS sequence"/>
</dbReference>
<keyword evidence="7 15" id="KW-0762">Sugar transport</keyword>
<keyword evidence="8 14" id="KW-0812">Transmembrane</keyword>
<dbReference type="EMBL" id="JASMQC010000028">
    <property type="protein sequence ID" value="KAK1933612.1"/>
    <property type="molecule type" value="Genomic_DNA"/>
</dbReference>
<dbReference type="PANTHER" id="PTHR10791:SF30">
    <property type="entry name" value="SUGAR TRANSPORTER SWEET1"/>
    <property type="match status" value="1"/>
</dbReference>
<sequence>MTLAFELLRVLATVSSVVLYVSPWPEFRRIQCRRSPGDVSLLPVVMLFCNAFMWCVYGFVADSIFPLVVVNAFGVCTSLVFSFIYVRWGSVKQRLYARQLWLSAGAAMLVATTYAVAGLHGITNQQPVNVAATLGFVCVTCNICLFASPLETMGKVIRIKSAASLPIELCVANLTSGALWSALAIAQNDMFVLTPNALGTMLSSVQVALYLMYPPVETDPELLRPEPSRPLPVITSALKQSELGVKIALQGPEFLPEASSLTPLVAVPRRGEARPLLPGHYGSQSVKMPRSTDVGSSQDVREAPATRIERRDVTTRAKVKPRERIASTSNVNEKVSPAGMSVSETNGPYFFSPSLRRLLLSLNHLVRVIPFSFLPSRPKSVTMLALDIVNVTATVTTIVLLFSPFPDFRQIHTQKNTGEVRVLPVLMLGVNCYTWSMYGLLSGTYFPVMSINAFGALTSLAFTLVFYRYSSDRVILHRMGAIAGAWVLLVLLFAVLCKTDVIPLASNAQEKVVGYVAVIINVALYASPLQTMKLVLQTKSAASLPATMCCVNLVNGSLWVLYGILANDMFVLTPNALGVVLSAVQVVLCLKFRPNGRVVEAHDAIVMDTTKCVSPLPIDVVKSPVYQAAQSPV</sequence>
<feature type="transmembrane region" description="Helical" evidence="14">
    <location>
        <begin position="128"/>
        <end position="150"/>
    </location>
</feature>
<evidence type="ECO:0000256" key="2">
    <source>
        <dbReference type="ARBA" id="ARBA00004653"/>
    </source>
</evidence>
<dbReference type="FunFam" id="1.20.1280.290:FF:000007">
    <property type="entry name" value="Bidirectional sugar transporter SWEET7"/>
    <property type="match status" value="2"/>
</dbReference>
<evidence type="ECO:0000256" key="7">
    <source>
        <dbReference type="ARBA" id="ARBA00022597"/>
    </source>
</evidence>
<protein>
    <recommendedName>
        <fullName evidence="4">Sugar transporter SWEET1</fullName>
    </recommendedName>
</protein>
<dbReference type="InterPro" id="IPR004316">
    <property type="entry name" value="SWEET_rpt"/>
</dbReference>
<feature type="transmembrane region" description="Helical" evidence="14">
    <location>
        <begin position="512"/>
        <end position="529"/>
    </location>
</feature>
<dbReference type="FunFam" id="1.20.1280.290:FF:000004">
    <property type="entry name" value="Sugar transporter SWEET"/>
    <property type="match status" value="2"/>
</dbReference>
<reference evidence="15" key="1">
    <citation type="submission" date="2023-08" db="EMBL/GenBank/DDBJ databases">
        <title>Reference Genome Resource for the Citrus Pathogen Phytophthora citrophthora.</title>
        <authorList>
            <person name="Moller H."/>
            <person name="Coetzee B."/>
            <person name="Rose L.J."/>
            <person name="Van Niekerk J.M."/>
        </authorList>
    </citation>
    <scope>NUCLEOTIDE SEQUENCE</scope>
    <source>
        <strain evidence="15">STE-U-9442</strain>
    </source>
</reference>
<evidence type="ECO:0000256" key="3">
    <source>
        <dbReference type="ARBA" id="ARBA00007809"/>
    </source>
</evidence>
<evidence type="ECO:0000256" key="5">
    <source>
        <dbReference type="ARBA" id="ARBA00022448"/>
    </source>
</evidence>
<feature type="transmembrane region" description="Helical" evidence="14">
    <location>
        <begin position="65"/>
        <end position="88"/>
    </location>
</feature>
<evidence type="ECO:0000256" key="11">
    <source>
        <dbReference type="ARBA" id="ARBA00023034"/>
    </source>
</evidence>
<evidence type="ECO:0000256" key="13">
    <source>
        <dbReference type="SAM" id="MobiDB-lite"/>
    </source>
</evidence>
<evidence type="ECO:0000256" key="1">
    <source>
        <dbReference type="ARBA" id="ARBA00004651"/>
    </source>
</evidence>
<dbReference type="PANTHER" id="PTHR10791">
    <property type="entry name" value="RAG1-ACTIVATING PROTEIN 1"/>
    <property type="match status" value="1"/>
</dbReference>
<feature type="transmembrane region" description="Helical" evidence="14">
    <location>
        <begin position="571"/>
        <end position="590"/>
    </location>
</feature>
<evidence type="ECO:0000256" key="6">
    <source>
        <dbReference type="ARBA" id="ARBA00022475"/>
    </source>
</evidence>
<proteinExistence type="inferred from homology"/>
<feature type="transmembrane region" description="Helical" evidence="14">
    <location>
        <begin position="100"/>
        <end position="122"/>
    </location>
</feature>
<keyword evidence="5" id="KW-0813">Transport</keyword>
<keyword evidence="6" id="KW-1003">Cell membrane</keyword>
<keyword evidence="10 14" id="KW-1133">Transmembrane helix</keyword>
<evidence type="ECO:0000256" key="8">
    <source>
        <dbReference type="ARBA" id="ARBA00022692"/>
    </source>
</evidence>
<dbReference type="AlphaFoldDB" id="A0AAD9G863"/>
<evidence type="ECO:0000256" key="9">
    <source>
        <dbReference type="ARBA" id="ARBA00022737"/>
    </source>
</evidence>
<keyword evidence="9" id="KW-0677">Repeat</keyword>
<evidence type="ECO:0000256" key="14">
    <source>
        <dbReference type="SAM" id="Phobius"/>
    </source>
</evidence>
<comment type="caution">
    <text evidence="15">The sequence shown here is derived from an EMBL/GenBank/DDBJ whole genome shotgun (WGS) entry which is preliminary data.</text>
</comment>
<organism evidence="15 16">
    <name type="scientific">Phytophthora citrophthora</name>
    <dbReference type="NCBI Taxonomy" id="4793"/>
    <lineage>
        <taxon>Eukaryota</taxon>
        <taxon>Sar</taxon>
        <taxon>Stramenopiles</taxon>
        <taxon>Oomycota</taxon>
        <taxon>Peronosporomycetes</taxon>
        <taxon>Peronosporales</taxon>
        <taxon>Peronosporaceae</taxon>
        <taxon>Phytophthora</taxon>
    </lineage>
</organism>
<keyword evidence="12 14" id="KW-0472">Membrane</keyword>
<feature type="region of interest" description="Disordered" evidence="13">
    <location>
        <begin position="276"/>
        <end position="307"/>
    </location>
</feature>
<feature type="transmembrane region" description="Helical" evidence="14">
    <location>
        <begin position="541"/>
        <end position="565"/>
    </location>
</feature>
<feature type="transmembrane region" description="Helical" evidence="14">
    <location>
        <begin position="162"/>
        <end position="186"/>
    </location>
</feature>
<evidence type="ECO:0000256" key="10">
    <source>
        <dbReference type="ARBA" id="ARBA00022989"/>
    </source>
</evidence>
<name>A0AAD9G863_9STRA</name>
<comment type="subcellular location">
    <subcellularLocation>
        <location evidence="1">Cell membrane</location>
        <topology evidence="1">Multi-pass membrane protein</topology>
    </subcellularLocation>
    <subcellularLocation>
        <location evidence="2">Golgi apparatus membrane</location>
        <topology evidence="2">Multi-pass membrane protein</topology>
    </subcellularLocation>
</comment>
<evidence type="ECO:0000313" key="15">
    <source>
        <dbReference type="EMBL" id="KAK1933612.1"/>
    </source>
</evidence>
<feature type="transmembrane region" description="Helical" evidence="14">
    <location>
        <begin position="381"/>
        <end position="402"/>
    </location>
</feature>
<feature type="transmembrane region" description="Helical" evidence="14">
    <location>
        <begin position="39"/>
        <end position="59"/>
    </location>
</feature>
<dbReference type="GO" id="GO:0051119">
    <property type="term" value="F:sugar transmembrane transporter activity"/>
    <property type="evidence" value="ECO:0007669"/>
    <property type="project" value="InterPro"/>
</dbReference>
<dbReference type="GO" id="GO:0005886">
    <property type="term" value="C:plasma membrane"/>
    <property type="evidence" value="ECO:0007669"/>
    <property type="project" value="UniProtKB-SubCell"/>
</dbReference>
<dbReference type="InterPro" id="IPR047664">
    <property type="entry name" value="SWEET"/>
</dbReference>
<feature type="transmembrane region" description="Helical" evidence="14">
    <location>
        <begin position="479"/>
        <end position="496"/>
    </location>
</feature>
<evidence type="ECO:0000256" key="4">
    <source>
        <dbReference type="ARBA" id="ARBA00021741"/>
    </source>
</evidence>
<evidence type="ECO:0000313" key="16">
    <source>
        <dbReference type="Proteomes" id="UP001259832"/>
    </source>
</evidence>
<keyword evidence="11" id="KW-0333">Golgi apparatus</keyword>
<dbReference type="GO" id="GO:0000139">
    <property type="term" value="C:Golgi membrane"/>
    <property type="evidence" value="ECO:0007669"/>
    <property type="project" value="UniProtKB-SubCell"/>
</dbReference>
<gene>
    <name evidence="15" type="ORF">P3T76_011826</name>
</gene>
<dbReference type="Pfam" id="PF03083">
    <property type="entry name" value="MtN3_slv"/>
    <property type="match status" value="4"/>
</dbReference>